<dbReference type="Proteomes" id="UP001374535">
    <property type="component" value="Chromosome 5"/>
</dbReference>
<evidence type="ECO:0008006" key="4">
    <source>
        <dbReference type="Google" id="ProtNLM"/>
    </source>
</evidence>
<keyword evidence="1" id="KW-0812">Transmembrane</keyword>
<sequence>MSFAFSSMNQTTTSRPAASESFFSNLGMTSSMGFLKLPMKMPPSPNLRTSVAKKVSNPKQLFNWLRSRALKVSSAFCSISFSLSKLSRTKVLKRPKRGLELVVSLSSCLSFLSALFFSSFMAASMEGLPMNFLNSSSVFQSISCWVSESESESDREPESWSTSFLGATETVVVEEESVCWSSLTEEPAQVREVRLEQKEKERRVWMLECSGKVQMVLLLVFMLVLVLRRAVDERAERVAIGTAIGMEETKMLCVSSVFLCLYDDGYV</sequence>
<keyword evidence="1" id="KW-1133">Transmembrane helix</keyword>
<organism evidence="2 3">
    <name type="scientific">Vigna mungo</name>
    <name type="common">Black gram</name>
    <name type="synonym">Phaseolus mungo</name>
    <dbReference type="NCBI Taxonomy" id="3915"/>
    <lineage>
        <taxon>Eukaryota</taxon>
        <taxon>Viridiplantae</taxon>
        <taxon>Streptophyta</taxon>
        <taxon>Embryophyta</taxon>
        <taxon>Tracheophyta</taxon>
        <taxon>Spermatophyta</taxon>
        <taxon>Magnoliopsida</taxon>
        <taxon>eudicotyledons</taxon>
        <taxon>Gunneridae</taxon>
        <taxon>Pentapetalae</taxon>
        <taxon>rosids</taxon>
        <taxon>fabids</taxon>
        <taxon>Fabales</taxon>
        <taxon>Fabaceae</taxon>
        <taxon>Papilionoideae</taxon>
        <taxon>50 kb inversion clade</taxon>
        <taxon>NPAAA clade</taxon>
        <taxon>indigoferoid/millettioid clade</taxon>
        <taxon>Phaseoleae</taxon>
        <taxon>Vigna</taxon>
    </lineage>
</organism>
<keyword evidence="1" id="KW-0472">Membrane</keyword>
<evidence type="ECO:0000256" key="1">
    <source>
        <dbReference type="SAM" id="Phobius"/>
    </source>
</evidence>
<dbReference type="AlphaFoldDB" id="A0AAQ3NN18"/>
<protein>
    <recommendedName>
        <fullName evidence="4">Transmembrane protein</fullName>
    </recommendedName>
</protein>
<dbReference type="EMBL" id="CP144696">
    <property type="protein sequence ID" value="WVZ11950.1"/>
    <property type="molecule type" value="Genomic_DNA"/>
</dbReference>
<evidence type="ECO:0000313" key="3">
    <source>
        <dbReference type="Proteomes" id="UP001374535"/>
    </source>
</evidence>
<feature type="transmembrane region" description="Helical" evidence="1">
    <location>
        <begin position="98"/>
        <end position="123"/>
    </location>
</feature>
<name>A0AAQ3NN18_VIGMU</name>
<evidence type="ECO:0000313" key="2">
    <source>
        <dbReference type="EMBL" id="WVZ11950.1"/>
    </source>
</evidence>
<gene>
    <name evidence="2" type="ORF">V8G54_016480</name>
</gene>
<accession>A0AAQ3NN18</accession>
<reference evidence="2 3" key="1">
    <citation type="journal article" date="2023" name="Life. Sci Alliance">
        <title>Evolutionary insights into 3D genome organization and epigenetic landscape of Vigna mungo.</title>
        <authorList>
            <person name="Junaid A."/>
            <person name="Singh B."/>
            <person name="Bhatia S."/>
        </authorList>
    </citation>
    <scope>NUCLEOTIDE SEQUENCE [LARGE SCALE GENOMIC DNA]</scope>
    <source>
        <strain evidence="2">Urdbean</strain>
    </source>
</reference>
<proteinExistence type="predicted"/>
<keyword evidence="3" id="KW-1185">Reference proteome</keyword>